<name>A0ABW6RWW2_9NOCA</name>
<gene>
    <name evidence="2" type="ORF">ACFYXQ_06765</name>
</gene>
<accession>A0ABW6RWW2</accession>
<dbReference type="EMBL" id="JBIAQY010000002">
    <property type="protein sequence ID" value="MFF3567469.1"/>
    <property type="molecule type" value="Genomic_DNA"/>
</dbReference>
<evidence type="ECO:0000313" key="3">
    <source>
        <dbReference type="Proteomes" id="UP001601992"/>
    </source>
</evidence>
<dbReference type="RefSeq" id="WP_040825350.1">
    <property type="nucleotide sequence ID" value="NZ_JBIAQY010000002.1"/>
</dbReference>
<proteinExistence type="predicted"/>
<comment type="caution">
    <text evidence="2">The sequence shown here is derived from an EMBL/GenBank/DDBJ whole genome shotgun (WGS) entry which is preliminary data.</text>
</comment>
<keyword evidence="3" id="KW-1185">Reference proteome</keyword>
<sequence>MARQALVKTARVLVVGALPVAAMAVFAGGASADASVPTAPAVTQSIAAGVPLEPVTTNPHAQYPDPVLNGAAGGAAIGSATGSFIDPLPTLLGAAIGAGVGVARPDLVPQILP</sequence>
<reference evidence="2 3" key="1">
    <citation type="submission" date="2024-10" db="EMBL/GenBank/DDBJ databases">
        <title>The Natural Products Discovery Center: Release of the First 8490 Sequenced Strains for Exploring Actinobacteria Biosynthetic Diversity.</title>
        <authorList>
            <person name="Kalkreuter E."/>
            <person name="Kautsar S.A."/>
            <person name="Yang D."/>
            <person name="Bader C.D."/>
            <person name="Teijaro C.N."/>
            <person name="Fluegel L."/>
            <person name="Davis C.M."/>
            <person name="Simpson J.R."/>
            <person name="Lauterbach L."/>
            <person name="Steele A.D."/>
            <person name="Gui C."/>
            <person name="Meng S."/>
            <person name="Li G."/>
            <person name="Viehrig K."/>
            <person name="Ye F."/>
            <person name="Su P."/>
            <person name="Kiefer A.F."/>
            <person name="Nichols A."/>
            <person name="Cepeda A.J."/>
            <person name="Yan W."/>
            <person name="Fan B."/>
            <person name="Jiang Y."/>
            <person name="Adhikari A."/>
            <person name="Zheng C.-J."/>
            <person name="Schuster L."/>
            <person name="Cowan T.M."/>
            <person name="Smanski M.J."/>
            <person name="Chevrette M.G."/>
            <person name="De Carvalho L.P.S."/>
            <person name="Shen B."/>
        </authorList>
    </citation>
    <scope>NUCLEOTIDE SEQUENCE [LARGE SCALE GENOMIC DNA]</scope>
    <source>
        <strain evidence="2 3">NPDC002593</strain>
    </source>
</reference>
<evidence type="ECO:0000313" key="2">
    <source>
        <dbReference type="EMBL" id="MFF3567469.1"/>
    </source>
</evidence>
<keyword evidence="1" id="KW-0732">Signal</keyword>
<organism evidence="2 3">
    <name type="scientific">Nocardia jiangxiensis</name>
    <dbReference type="NCBI Taxonomy" id="282685"/>
    <lineage>
        <taxon>Bacteria</taxon>
        <taxon>Bacillati</taxon>
        <taxon>Actinomycetota</taxon>
        <taxon>Actinomycetes</taxon>
        <taxon>Mycobacteriales</taxon>
        <taxon>Nocardiaceae</taxon>
        <taxon>Nocardia</taxon>
    </lineage>
</organism>
<protein>
    <recommendedName>
        <fullName evidence="4">GLTT repeat-containing protein</fullName>
    </recommendedName>
</protein>
<feature type="chain" id="PRO_5045105117" description="GLTT repeat-containing protein" evidence="1">
    <location>
        <begin position="28"/>
        <end position="113"/>
    </location>
</feature>
<evidence type="ECO:0000256" key="1">
    <source>
        <dbReference type="SAM" id="SignalP"/>
    </source>
</evidence>
<feature type="signal peptide" evidence="1">
    <location>
        <begin position="1"/>
        <end position="27"/>
    </location>
</feature>
<dbReference type="Proteomes" id="UP001601992">
    <property type="component" value="Unassembled WGS sequence"/>
</dbReference>
<evidence type="ECO:0008006" key="4">
    <source>
        <dbReference type="Google" id="ProtNLM"/>
    </source>
</evidence>